<keyword evidence="2" id="KW-0378">Hydrolase</keyword>
<proteinExistence type="predicted"/>
<dbReference type="GO" id="GO:0004519">
    <property type="term" value="F:endonuclease activity"/>
    <property type="evidence" value="ECO:0007669"/>
    <property type="project" value="UniProtKB-KW"/>
</dbReference>
<gene>
    <name evidence="2" type="ORF">SAMN05421853_101334</name>
</gene>
<keyword evidence="3" id="KW-1185">Reference proteome</keyword>
<reference evidence="3" key="1">
    <citation type="submission" date="2016-10" db="EMBL/GenBank/DDBJ databases">
        <authorList>
            <person name="Varghese N."/>
            <person name="Submissions S."/>
        </authorList>
    </citation>
    <scope>NUCLEOTIDE SEQUENCE [LARGE SCALE GENOMIC DNA]</scope>
    <source>
        <strain evidence="3">JCM 10271</strain>
    </source>
</reference>
<dbReference type="GO" id="GO:0004527">
    <property type="term" value="F:exonuclease activity"/>
    <property type="evidence" value="ECO:0007669"/>
    <property type="project" value="UniProtKB-KW"/>
</dbReference>
<keyword evidence="2" id="KW-0540">Nuclease</keyword>
<dbReference type="STRING" id="93684.SAMN05421853_101334"/>
<keyword evidence="2" id="KW-0255">Endonuclease</keyword>
<dbReference type="Pfam" id="PF03372">
    <property type="entry name" value="Exo_endo_phos"/>
    <property type="match status" value="1"/>
</dbReference>
<sequence>MRDLVAGEGEDLEAIIAGIDTLDADILLLTDIDHDHELAALGALNDALRTPYPHLFALRPNTGMRTDLDLDGNGRTGEPRDAQGFGWFAGEGGMALLSRHEIGDVTDLSALLWRDVPGSLIAQDDPGFEVQRLSSSGHWIVPIKVSGSTLSLLAYHATPPVFDGPEDRNGRRNHDETMLWAHVLQGALHVPAPAASVMLVGNANIDPVRGEGRREALSALMDGSRLQDRGPFGATALWQAGPGPMRISYILPEATLSVLESGLGPHLPAAGPHRAVWMLIDPAGIAPPDS</sequence>
<dbReference type="SUPFAM" id="SSF56219">
    <property type="entry name" value="DNase I-like"/>
    <property type="match status" value="1"/>
</dbReference>
<accession>A0A1I5V508</accession>
<protein>
    <submittedName>
        <fullName evidence="2">Endonuclease/Exonuclease/phosphatase family protein</fullName>
    </submittedName>
</protein>
<keyword evidence="2" id="KW-0269">Exonuclease</keyword>
<feature type="domain" description="Endonuclease/exonuclease/phosphatase" evidence="1">
    <location>
        <begin position="12"/>
        <end position="268"/>
    </location>
</feature>
<name>A0A1I5V508_9RHOB</name>
<evidence type="ECO:0000313" key="2">
    <source>
        <dbReference type="EMBL" id="SFQ02540.1"/>
    </source>
</evidence>
<dbReference type="AlphaFoldDB" id="A0A1I5V508"/>
<dbReference type="Gene3D" id="3.60.10.10">
    <property type="entry name" value="Endonuclease/exonuclease/phosphatase"/>
    <property type="match status" value="1"/>
</dbReference>
<evidence type="ECO:0000313" key="3">
    <source>
        <dbReference type="Proteomes" id="UP000243106"/>
    </source>
</evidence>
<dbReference type="InterPro" id="IPR005135">
    <property type="entry name" value="Endo/exonuclease/phosphatase"/>
</dbReference>
<organism evidence="2 3">
    <name type="scientific">Roseivivax halotolerans</name>
    <dbReference type="NCBI Taxonomy" id="93684"/>
    <lineage>
        <taxon>Bacteria</taxon>
        <taxon>Pseudomonadati</taxon>
        <taxon>Pseudomonadota</taxon>
        <taxon>Alphaproteobacteria</taxon>
        <taxon>Rhodobacterales</taxon>
        <taxon>Roseobacteraceae</taxon>
        <taxon>Roseivivax</taxon>
    </lineage>
</organism>
<evidence type="ECO:0000259" key="1">
    <source>
        <dbReference type="Pfam" id="PF03372"/>
    </source>
</evidence>
<dbReference type="EMBL" id="FOXV01000001">
    <property type="protein sequence ID" value="SFQ02540.1"/>
    <property type="molecule type" value="Genomic_DNA"/>
</dbReference>
<dbReference type="RefSeq" id="WP_175497460.1">
    <property type="nucleotide sequence ID" value="NZ_FOXV01000001.1"/>
</dbReference>
<dbReference type="InterPro" id="IPR036691">
    <property type="entry name" value="Endo/exonu/phosph_ase_sf"/>
</dbReference>
<dbReference type="Proteomes" id="UP000243106">
    <property type="component" value="Unassembled WGS sequence"/>
</dbReference>